<evidence type="ECO:0000313" key="2">
    <source>
        <dbReference type="Proteomes" id="UP001152604"/>
    </source>
</evidence>
<keyword evidence="2" id="KW-1185">Reference proteome</keyword>
<accession>A0ABM9DH13</accession>
<reference evidence="1" key="1">
    <citation type="submission" date="2022-03" db="EMBL/GenBank/DDBJ databases">
        <authorList>
            <person name="Brunel B."/>
        </authorList>
    </citation>
    <scope>NUCLEOTIDE SEQUENCE</scope>
    <source>
        <strain evidence="1">STM4922sample</strain>
    </source>
</reference>
<sequence>MRVTYRRIRGMILVQGVWGQPTYY</sequence>
<comment type="caution">
    <text evidence="1">The sequence shown here is derived from an EMBL/GenBank/DDBJ whole genome shotgun (WGS) entry which is preliminary data.</text>
</comment>
<protein>
    <submittedName>
        <fullName evidence="1">Uncharacterized protein</fullName>
    </submittedName>
</protein>
<gene>
    <name evidence="1" type="ORF">MES4922_130136</name>
</gene>
<proteinExistence type="predicted"/>
<dbReference type="Proteomes" id="UP001152604">
    <property type="component" value="Unassembled WGS sequence"/>
</dbReference>
<name>A0ABM9DH13_9HYPH</name>
<dbReference type="EMBL" id="CAKXZS010000005">
    <property type="protein sequence ID" value="CAH2395758.1"/>
    <property type="molecule type" value="Genomic_DNA"/>
</dbReference>
<evidence type="ECO:0000313" key="1">
    <source>
        <dbReference type="EMBL" id="CAH2395758.1"/>
    </source>
</evidence>
<organism evidence="1 2">
    <name type="scientific">Mesorhizobium ventifaucium</name>
    <dbReference type="NCBI Taxonomy" id="666020"/>
    <lineage>
        <taxon>Bacteria</taxon>
        <taxon>Pseudomonadati</taxon>
        <taxon>Pseudomonadota</taxon>
        <taxon>Alphaproteobacteria</taxon>
        <taxon>Hyphomicrobiales</taxon>
        <taxon>Phyllobacteriaceae</taxon>
        <taxon>Mesorhizobium</taxon>
    </lineage>
</organism>